<accession>A0ACC3ZK31</accession>
<protein>
    <submittedName>
        <fullName evidence="1">Glycosyl hydrolase family 61 protein</fullName>
    </submittedName>
</protein>
<comment type="caution">
    <text evidence="1">The sequence shown here is derived from an EMBL/GenBank/DDBJ whole genome shotgun (WGS) entry which is preliminary data.</text>
</comment>
<dbReference type="Proteomes" id="UP000805649">
    <property type="component" value="Unassembled WGS sequence"/>
</dbReference>
<sequence length="269" mass="29042">MRSTCFETLVVAATLPSCLAHYNHEALIINGIVTPPYEYVRRSTNGWSPVANVTSLDMVCNEGGLNPDTMAKTKTAKVAPGDLVGFTVNIEIGHPGPLAVYMSKAPNGVQAKDYKGDGDWFKVYAMTVTAFDQQTIHWANYKYAQAIRNYTFELPHELPAGQYLMRAEHIGLHDAVEFGKAQFYISCAQLEVTGSGSGQPAPTVKIPGVYDGNEPGIKINLFSPVPTTYEAPGPVTWPHACEDRSANILGESWDGDCGWGKLGGGSVAK</sequence>
<evidence type="ECO:0000313" key="1">
    <source>
        <dbReference type="EMBL" id="KAL0944502.1"/>
    </source>
</evidence>
<gene>
    <name evidence="1" type="ORF">CTRU02_202389</name>
</gene>
<name>A0ACC3ZK31_COLTU</name>
<reference evidence="1 2" key="1">
    <citation type="journal article" date="2020" name="Phytopathology">
        <title>Genome Sequence Resources of Colletotrichum truncatum, C. plurivorum, C. musicola, and C. sojae: Four Species Pathogenic to Soybean (Glycine max).</title>
        <authorList>
            <person name="Rogerio F."/>
            <person name="Boufleur T.R."/>
            <person name="Ciampi-Guillardi M."/>
            <person name="Sukno S.A."/>
            <person name="Thon M.R."/>
            <person name="Massola Junior N.S."/>
            <person name="Baroncelli R."/>
        </authorList>
    </citation>
    <scope>NUCLEOTIDE SEQUENCE [LARGE SCALE GENOMIC DNA]</scope>
    <source>
        <strain evidence="1 2">CMES1059</strain>
    </source>
</reference>
<organism evidence="1 2">
    <name type="scientific">Colletotrichum truncatum</name>
    <name type="common">Anthracnose fungus</name>
    <name type="synonym">Colletotrichum capsici</name>
    <dbReference type="NCBI Taxonomy" id="5467"/>
    <lineage>
        <taxon>Eukaryota</taxon>
        <taxon>Fungi</taxon>
        <taxon>Dikarya</taxon>
        <taxon>Ascomycota</taxon>
        <taxon>Pezizomycotina</taxon>
        <taxon>Sordariomycetes</taxon>
        <taxon>Hypocreomycetidae</taxon>
        <taxon>Glomerellales</taxon>
        <taxon>Glomerellaceae</taxon>
        <taxon>Colletotrichum</taxon>
        <taxon>Colletotrichum truncatum species complex</taxon>
    </lineage>
</organism>
<keyword evidence="2" id="KW-1185">Reference proteome</keyword>
<proteinExistence type="predicted"/>
<evidence type="ECO:0000313" key="2">
    <source>
        <dbReference type="Proteomes" id="UP000805649"/>
    </source>
</evidence>
<dbReference type="EMBL" id="VUJX02000001">
    <property type="protein sequence ID" value="KAL0944502.1"/>
    <property type="molecule type" value="Genomic_DNA"/>
</dbReference>
<keyword evidence="1" id="KW-0378">Hydrolase</keyword>